<feature type="compositionally biased region" description="Polar residues" evidence="1">
    <location>
        <begin position="28"/>
        <end position="53"/>
    </location>
</feature>
<reference evidence="2 3" key="1">
    <citation type="submission" date="2021-04" db="EMBL/GenBank/DDBJ databases">
        <authorList>
            <person name="De Guttry C."/>
            <person name="Zahm M."/>
            <person name="Klopp C."/>
            <person name="Cabau C."/>
            <person name="Louis A."/>
            <person name="Berthelot C."/>
            <person name="Parey E."/>
            <person name="Roest Crollius H."/>
            <person name="Montfort J."/>
            <person name="Robinson-Rechavi M."/>
            <person name="Bucao C."/>
            <person name="Bouchez O."/>
            <person name="Gislard M."/>
            <person name="Lluch J."/>
            <person name="Milhes M."/>
            <person name="Lampietro C."/>
            <person name="Lopez Roques C."/>
            <person name="Donnadieu C."/>
            <person name="Braasch I."/>
            <person name="Desvignes T."/>
            <person name="Postlethwait J."/>
            <person name="Bobe J."/>
            <person name="Wedekind C."/>
            <person name="Guiguen Y."/>
        </authorList>
    </citation>
    <scope>NUCLEOTIDE SEQUENCE [LARGE SCALE GENOMIC DNA]</scope>
    <source>
        <strain evidence="2">Cs_M1</strain>
        <tissue evidence="2">Blood</tissue>
    </source>
</reference>
<feature type="non-terminal residue" evidence="2">
    <location>
        <position position="1"/>
    </location>
</feature>
<accession>A0AAN8MB29</accession>
<evidence type="ECO:0000313" key="3">
    <source>
        <dbReference type="Proteomes" id="UP001356427"/>
    </source>
</evidence>
<keyword evidence="3" id="KW-1185">Reference proteome</keyword>
<proteinExistence type="predicted"/>
<sequence length="61" mass="6751">QLGPIRTTRCCFPGSDDGRVLKDPGQHTRPNASSAHSYWRTSMSTTPPNVTSAERTDGFWD</sequence>
<name>A0AAN8MB29_9TELE</name>
<feature type="compositionally biased region" description="Basic and acidic residues" evidence="1">
    <location>
        <begin position="16"/>
        <end position="26"/>
    </location>
</feature>
<dbReference type="EMBL" id="JAGTTL010000002">
    <property type="protein sequence ID" value="KAK6326324.1"/>
    <property type="molecule type" value="Genomic_DNA"/>
</dbReference>
<feature type="region of interest" description="Disordered" evidence="1">
    <location>
        <begin position="16"/>
        <end position="61"/>
    </location>
</feature>
<evidence type="ECO:0000313" key="2">
    <source>
        <dbReference type="EMBL" id="KAK6326324.1"/>
    </source>
</evidence>
<comment type="caution">
    <text evidence="2">The sequence shown here is derived from an EMBL/GenBank/DDBJ whole genome shotgun (WGS) entry which is preliminary data.</text>
</comment>
<evidence type="ECO:0000256" key="1">
    <source>
        <dbReference type="SAM" id="MobiDB-lite"/>
    </source>
</evidence>
<gene>
    <name evidence="2" type="ORF">J4Q44_G00019690</name>
</gene>
<dbReference type="Proteomes" id="UP001356427">
    <property type="component" value="Unassembled WGS sequence"/>
</dbReference>
<protein>
    <submittedName>
        <fullName evidence="2">Uncharacterized protein</fullName>
    </submittedName>
</protein>
<dbReference type="AlphaFoldDB" id="A0AAN8MB29"/>
<organism evidence="2 3">
    <name type="scientific">Coregonus suidteri</name>
    <dbReference type="NCBI Taxonomy" id="861788"/>
    <lineage>
        <taxon>Eukaryota</taxon>
        <taxon>Metazoa</taxon>
        <taxon>Chordata</taxon>
        <taxon>Craniata</taxon>
        <taxon>Vertebrata</taxon>
        <taxon>Euteleostomi</taxon>
        <taxon>Actinopterygii</taxon>
        <taxon>Neopterygii</taxon>
        <taxon>Teleostei</taxon>
        <taxon>Protacanthopterygii</taxon>
        <taxon>Salmoniformes</taxon>
        <taxon>Salmonidae</taxon>
        <taxon>Coregoninae</taxon>
        <taxon>Coregonus</taxon>
    </lineage>
</organism>